<dbReference type="AlphaFoldDB" id="A0A1X6P0J7"/>
<dbReference type="EMBL" id="KV918954">
    <property type="protein sequence ID" value="OSX74296.1"/>
    <property type="molecule type" value="Genomic_DNA"/>
</dbReference>
<reference evidence="2 3" key="1">
    <citation type="submission" date="2017-03" db="EMBL/GenBank/DDBJ databases">
        <title>WGS assembly of Porphyra umbilicalis.</title>
        <authorList>
            <person name="Brawley S.H."/>
            <person name="Blouin N.A."/>
            <person name="Ficko-Blean E."/>
            <person name="Wheeler G.L."/>
            <person name="Lohr M."/>
            <person name="Goodson H.V."/>
            <person name="Jenkins J.W."/>
            <person name="Blaby-Haas C.E."/>
            <person name="Helliwell K.E."/>
            <person name="Chan C."/>
            <person name="Marriage T."/>
            <person name="Bhattacharya D."/>
            <person name="Klein A.S."/>
            <person name="Badis Y."/>
            <person name="Brodie J."/>
            <person name="Cao Y."/>
            <person name="Collen J."/>
            <person name="Dittami S.M."/>
            <person name="Gachon C.M."/>
            <person name="Green B.R."/>
            <person name="Karpowicz S."/>
            <person name="Kim J.W."/>
            <person name="Kudahl U."/>
            <person name="Lin S."/>
            <person name="Michel G."/>
            <person name="Mittag M."/>
            <person name="Olson B.J."/>
            <person name="Pangilinan J."/>
            <person name="Peng Y."/>
            <person name="Qiu H."/>
            <person name="Shu S."/>
            <person name="Singer J.T."/>
            <person name="Smith A.G."/>
            <person name="Sprecher B.N."/>
            <person name="Wagner V."/>
            <person name="Wang W."/>
            <person name="Wang Z.-Y."/>
            <person name="Yan J."/>
            <person name="Yarish C."/>
            <person name="Zoeuner-Riek S."/>
            <person name="Zhuang Y."/>
            <person name="Zou Y."/>
            <person name="Lindquist E.A."/>
            <person name="Grimwood J."/>
            <person name="Barry K."/>
            <person name="Rokhsar D.S."/>
            <person name="Schmutz J."/>
            <person name="Stiller J.W."/>
            <person name="Grossman A.R."/>
            <person name="Prochnik S.E."/>
        </authorList>
    </citation>
    <scope>NUCLEOTIDE SEQUENCE [LARGE SCALE GENOMIC DNA]</scope>
    <source>
        <strain evidence="2">4086291</strain>
    </source>
</reference>
<sequence>MAVGARRSTLSCGPCTAGGPRPSPACPDGRVLVVDPRAAHPRGRMPHRFDRRPARARRPRRHRGHWCRRGATCWLTATVTGRPPPRDGAAVAETPRARRCGHPQPSSQPVVWAPSVGVEPRGGRRDGGVDGRGGGRRRVGTRGAFPPAERAQRRFGRALQGLLAWMVDDREWRSRRCGVCRRALVRVSSCASHIVLPNKKKTLTNKSGPRNYGLIG</sequence>
<feature type="region of interest" description="Disordered" evidence="1">
    <location>
        <begin position="40"/>
        <end position="63"/>
    </location>
</feature>
<evidence type="ECO:0000313" key="2">
    <source>
        <dbReference type="EMBL" id="OSX74296.1"/>
    </source>
</evidence>
<feature type="region of interest" description="Disordered" evidence="1">
    <location>
        <begin position="97"/>
        <end position="149"/>
    </location>
</feature>
<organism evidence="2 3">
    <name type="scientific">Porphyra umbilicalis</name>
    <name type="common">Purple laver</name>
    <name type="synonym">Red alga</name>
    <dbReference type="NCBI Taxonomy" id="2786"/>
    <lineage>
        <taxon>Eukaryota</taxon>
        <taxon>Rhodophyta</taxon>
        <taxon>Bangiophyceae</taxon>
        <taxon>Bangiales</taxon>
        <taxon>Bangiaceae</taxon>
        <taxon>Porphyra</taxon>
    </lineage>
</organism>
<protein>
    <submittedName>
        <fullName evidence="2">Uncharacterized protein</fullName>
    </submittedName>
</protein>
<keyword evidence="3" id="KW-1185">Reference proteome</keyword>
<name>A0A1X6P0J7_PORUM</name>
<evidence type="ECO:0000256" key="1">
    <source>
        <dbReference type="SAM" id="MobiDB-lite"/>
    </source>
</evidence>
<evidence type="ECO:0000313" key="3">
    <source>
        <dbReference type="Proteomes" id="UP000218209"/>
    </source>
</evidence>
<gene>
    <name evidence="2" type="ORF">BU14_0296s0011</name>
</gene>
<feature type="region of interest" description="Disordered" evidence="1">
    <location>
        <begin position="1"/>
        <end position="27"/>
    </location>
</feature>
<dbReference type="Proteomes" id="UP000218209">
    <property type="component" value="Unassembled WGS sequence"/>
</dbReference>
<feature type="compositionally biased region" description="Basic residues" evidence="1">
    <location>
        <begin position="54"/>
        <end position="63"/>
    </location>
</feature>
<accession>A0A1X6P0J7</accession>
<proteinExistence type="predicted"/>